<dbReference type="InterPro" id="IPR036390">
    <property type="entry name" value="WH_DNA-bd_sf"/>
</dbReference>
<dbReference type="InterPro" id="IPR014710">
    <property type="entry name" value="RmlC-like_jellyroll"/>
</dbReference>
<feature type="domain" description="Cyclic nucleotide-binding" evidence="4">
    <location>
        <begin position="56"/>
        <end position="140"/>
    </location>
</feature>
<dbReference type="PROSITE" id="PS50042">
    <property type="entry name" value="CNMP_BINDING_3"/>
    <property type="match status" value="1"/>
</dbReference>
<dbReference type="CDD" id="cd00038">
    <property type="entry name" value="CAP_ED"/>
    <property type="match status" value="1"/>
</dbReference>
<organism evidence="6 7">
    <name type="scientific">Salegentibacter agarivorans</name>
    <dbReference type="NCBI Taxonomy" id="345907"/>
    <lineage>
        <taxon>Bacteria</taxon>
        <taxon>Pseudomonadati</taxon>
        <taxon>Bacteroidota</taxon>
        <taxon>Flavobacteriia</taxon>
        <taxon>Flavobacteriales</taxon>
        <taxon>Flavobacteriaceae</taxon>
        <taxon>Salegentibacter</taxon>
    </lineage>
</organism>
<reference evidence="7" key="1">
    <citation type="submission" date="2016-10" db="EMBL/GenBank/DDBJ databases">
        <authorList>
            <person name="Varghese N."/>
            <person name="Submissions S."/>
        </authorList>
    </citation>
    <scope>NUCLEOTIDE SEQUENCE [LARGE SCALE GENOMIC DNA]</scope>
    <source>
        <strain evidence="7">DSM 23515</strain>
    </source>
</reference>
<evidence type="ECO:0000256" key="3">
    <source>
        <dbReference type="ARBA" id="ARBA00023163"/>
    </source>
</evidence>
<evidence type="ECO:0000256" key="2">
    <source>
        <dbReference type="ARBA" id="ARBA00023125"/>
    </source>
</evidence>
<dbReference type="InterPro" id="IPR000595">
    <property type="entry name" value="cNMP-bd_dom"/>
</dbReference>
<dbReference type="GO" id="GO:0006355">
    <property type="term" value="P:regulation of DNA-templated transcription"/>
    <property type="evidence" value="ECO:0007669"/>
    <property type="project" value="InterPro"/>
</dbReference>
<keyword evidence="2" id="KW-0238">DNA-binding</keyword>
<dbReference type="GO" id="GO:0003677">
    <property type="term" value="F:DNA binding"/>
    <property type="evidence" value="ECO:0007669"/>
    <property type="project" value="UniProtKB-KW"/>
</dbReference>
<dbReference type="InterPro" id="IPR018490">
    <property type="entry name" value="cNMP-bd_dom_sf"/>
</dbReference>
<dbReference type="Gene3D" id="1.10.10.10">
    <property type="entry name" value="Winged helix-like DNA-binding domain superfamily/Winged helix DNA-binding domain"/>
    <property type="match status" value="1"/>
</dbReference>
<dbReference type="InterPro" id="IPR036388">
    <property type="entry name" value="WH-like_DNA-bd_sf"/>
</dbReference>
<feature type="domain" description="HTH crp-type" evidence="5">
    <location>
        <begin position="154"/>
        <end position="223"/>
    </location>
</feature>
<keyword evidence="1" id="KW-0805">Transcription regulation</keyword>
<evidence type="ECO:0000313" key="7">
    <source>
        <dbReference type="Proteomes" id="UP000199116"/>
    </source>
</evidence>
<dbReference type="RefSeq" id="WP_093302665.1">
    <property type="nucleotide sequence ID" value="NZ_FOOH01000002.1"/>
</dbReference>
<dbReference type="Pfam" id="PF13545">
    <property type="entry name" value="HTH_Crp_2"/>
    <property type="match status" value="1"/>
</dbReference>
<keyword evidence="3" id="KW-0804">Transcription</keyword>
<dbReference type="PROSITE" id="PS51063">
    <property type="entry name" value="HTH_CRP_2"/>
    <property type="match status" value="1"/>
</dbReference>
<evidence type="ECO:0000259" key="5">
    <source>
        <dbReference type="PROSITE" id="PS51063"/>
    </source>
</evidence>
<evidence type="ECO:0000313" key="6">
    <source>
        <dbReference type="EMBL" id="SFF63308.1"/>
    </source>
</evidence>
<dbReference type="AlphaFoldDB" id="A0A1I2KAJ5"/>
<gene>
    <name evidence="6" type="ORF">SAMN04488033_102162</name>
</gene>
<dbReference type="InterPro" id="IPR012318">
    <property type="entry name" value="HTH_CRP"/>
</dbReference>
<dbReference type="Gene3D" id="2.60.120.10">
    <property type="entry name" value="Jelly Rolls"/>
    <property type="match status" value="1"/>
</dbReference>
<sequence length="232" mass="27067">MNQKGKGNALGLKTIENSILFKDFDKESLLLIASQFIIEKWPAHTCSSCYQLRHKFHIIISGRLKVFKTDKRTGREFTLFLLRKNDFFDVITLIEDCSHKLYYESLEDVKMLSTPILIVRRWLIKYPILNQRLLPYLGKQLLNIEEYAVNHTLLEIPARLASLILKNINQESKKLEFINDLSNEEIANLIGSTRAVVNRHFQEFKHEGILKLGRKKMEVINLTLLIKKATNQ</sequence>
<evidence type="ECO:0000259" key="4">
    <source>
        <dbReference type="PROSITE" id="PS50042"/>
    </source>
</evidence>
<name>A0A1I2KAJ5_9FLAO</name>
<accession>A0A1I2KAJ5</accession>
<dbReference type="SUPFAM" id="SSF46785">
    <property type="entry name" value="Winged helix' DNA-binding domain"/>
    <property type="match status" value="1"/>
</dbReference>
<dbReference type="SUPFAM" id="SSF51206">
    <property type="entry name" value="cAMP-binding domain-like"/>
    <property type="match status" value="1"/>
</dbReference>
<proteinExistence type="predicted"/>
<keyword evidence="7" id="KW-1185">Reference proteome</keyword>
<evidence type="ECO:0000256" key="1">
    <source>
        <dbReference type="ARBA" id="ARBA00023015"/>
    </source>
</evidence>
<dbReference type="Proteomes" id="UP000199116">
    <property type="component" value="Unassembled WGS sequence"/>
</dbReference>
<dbReference type="EMBL" id="FOOH01000002">
    <property type="protein sequence ID" value="SFF63308.1"/>
    <property type="molecule type" value="Genomic_DNA"/>
</dbReference>
<dbReference type="SMART" id="SM00419">
    <property type="entry name" value="HTH_CRP"/>
    <property type="match status" value="1"/>
</dbReference>
<protein>
    <submittedName>
        <fullName evidence="6">CRP/FNR family transcriptional regulator, anaerobic regulatory protein</fullName>
    </submittedName>
</protein>